<evidence type="ECO:0000256" key="1">
    <source>
        <dbReference type="ARBA" id="ARBA00007992"/>
    </source>
</evidence>
<feature type="domain" description="FAD-binding" evidence="7">
    <location>
        <begin position="12"/>
        <end position="341"/>
    </location>
</feature>
<dbReference type="PRINTS" id="PR00420">
    <property type="entry name" value="RNGMNOXGNASE"/>
</dbReference>
<dbReference type="GO" id="GO:0004497">
    <property type="term" value="F:monooxygenase activity"/>
    <property type="evidence" value="ECO:0007669"/>
    <property type="project" value="UniProtKB-KW"/>
</dbReference>
<dbReference type="InterPro" id="IPR050493">
    <property type="entry name" value="FAD-dep_Monooxygenase_BioMet"/>
</dbReference>
<evidence type="ECO:0000256" key="6">
    <source>
        <dbReference type="SAM" id="MobiDB-lite"/>
    </source>
</evidence>
<dbReference type="Gene3D" id="3.50.50.60">
    <property type="entry name" value="FAD/NAD(P)-binding domain"/>
    <property type="match status" value="1"/>
</dbReference>
<feature type="region of interest" description="Disordered" evidence="6">
    <location>
        <begin position="421"/>
        <end position="441"/>
    </location>
</feature>
<evidence type="ECO:0000256" key="5">
    <source>
        <dbReference type="ARBA" id="ARBA00023033"/>
    </source>
</evidence>
<keyword evidence="5" id="KW-0503">Monooxygenase</keyword>
<accession>A0A2N8UF79</accession>
<evidence type="ECO:0000313" key="8">
    <source>
        <dbReference type="EMBL" id="SJX63647.1"/>
    </source>
</evidence>
<dbReference type="Proteomes" id="UP000239563">
    <property type="component" value="Chromosome IX"/>
</dbReference>
<organism evidence="8 9">
    <name type="scientific">Sporisorium reilianum f. sp. reilianum</name>
    <dbReference type="NCBI Taxonomy" id="72559"/>
    <lineage>
        <taxon>Eukaryota</taxon>
        <taxon>Fungi</taxon>
        <taxon>Dikarya</taxon>
        <taxon>Basidiomycota</taxon>
        <taxon>Ustilaginomycotina</taxon>
        <taxon>Ustilaginomycetes</taxon>
        <taxon>Ustilaginales</taxon>
        <taxon>Ustilaginaceae</taxon>
        <taxon>Sporisorium</taxon>
    </lineage>
</organism>
<dbReference type="PANTHER" id="PTHR13789:SF314">
    <property type="entry name" value="FAD-BINDING DOMAIN-CONTAINING PROTEIN"/>
    <property type="match status" value="1"/>
</dbReference>
<proteinExistence type="inferred from homology"/>
<feature type="compositionally biased region" description="Low complexity" evidence="6">
    <location>
        <begin position="432"/>
        <end position="441"/>
    </location>
</feature>
<name>A0A2N8UF79_9BASI</name>
<keyword evidence="3" id="KW-0274">FAD</keyword>
<evidence type="ECO:0000259" key="7">
    <source>
        <dbReference type="Pfam" id="PF01494"/>
    </source>
</evidence>
<dbReference type="GO" id="GO:0071949">
    <property type="term" value="F:FAD binding"/>
    <property type="evidence" value="ECO:0007669"/>
    <property type="project" value="InterPro"/>
</dbReference>
<dbReference type="AlphaFoldDB" id="A0A2N8UF79"/>
<evidence type="ECO:0000313" key="9">
    <source>
        <dbReference type="Proteomes" id="UP000239563"/>
    </source>
</evidence>
<gene>
    <name evidence="8" type="ORF">SRS1_14397</name>
</gene>
<dbReference type="SUPFAM" id="SSF54373">
    <property type="entry name" value="FAD-linked reductases, C-terminal domain"/>
    <property type="match status" value="1"/>
</dbReference>
<evidence type="ECO:0000256" key="4">
    <source>
        <dbReference type="ARBA" id="ARBA00023002"/>
    </source>
</evidence>
<keyword evidence="2" id="KW-0285">Flavoprotein</keyword>
<keyword evidence="4" id="KW-0560">Oxidoreductase</keyword>
<dbReference type="InterPro" id="IPR036188">
    <property type="entry name" value="FAD/NAD-bd_sf"/>
</dbReference>
<dbReference type="SUPFAM" id="SSF51905">
    <property type="entry name" value="FAD/NAD(P)-binding domain"/>
    <property type="match status" value="1"/>
</dbReference>
<reference evidence="8 9" key="1">
    <citation type="submission" date="2017-02" db="EMBL/GenBank/DDBJ databases">
        <authorList>
            <person name="Peterson S.W."/>
        </authorList>
    </citation>
    <scope>NUCLEOTIDE SEQUENCE [LARGE SCALE GENOMIC DNA]</scope>
    <source>
        <strain evidence="8 9">SRS1_H2-8</strain>
    </source>
</reference>
<dbReference type="Pfam" id="PF01494">
    <property type="entry name" value="FAD_binding_3"/>
    <property type="match status" value="1"/>
</dbReference>
<evidence type="ECO:0000256" key="3">
    <source>
        <dbReference type="ARBA" id="ARBA00022827"/>
    </source>
</evidence>
<dbReference type="InterPro" id="IPR002938">
    <property type="entry name" value="FAD-bd"/>
</dbReference>
<sequence length="452" mass="49250">MTTTAEQRKKLRILIVGAGIAGLAAGRALREDHEVHIFESSSFKTEVGAAIHTGPNATRILTKWGMDLERLESPNCRHIYEYNVSGKLVSHRPLNTIDLFGAPWLLNHRISLHKELLHLATSDDAALPGAPAQLHLGSKVVDVDGEAGVITLADGTTFQGDLIVGGDGIKSLLQHYVLGRPANAKPSGHSAYRLLIPFDSLRELNDQDVERSMSAPSLTMFVAEDRRVVCYTCKYDGRDLLNIVAIVPDEGLFEGSIESWSAKGSLKDLSASFAAFPPTVQKILSKATECALYQLRDQDPLEKWSRNRVLIIGDAAHPMLPHLGQGGSQAIEDAEALAYVLKTSDGLPQLDKMKQALERLQTLRHYRASISQERSRMQALGPRPGSQEEMLGKNTFELTRFLYDYFGAEDWEQRIKEGRLGKDADMPPAGPPVAAAAAPAVDVKPAPAAVGA</sequence>
<dbReference type="PANTHER" id="PTHR13789">
    <property type="entry name" value="MONOOXYGENASE"/>
    <property type="match status" value="1"/>
</dbReference>
<comment type="similarity">
    <text evidence="1">Belongs to the paxM FAD-dependent monooxygenase family.</text>
</comment>
<dbReference type="EMBL" id="LT795062">
    <property type="protein sequence ID" value="SJX63647.1"/>
    <property type="molecule type" value="Genomic_DNA"/>
</dbReference>
<protein>
    <submittedName>
        <fullName evidence="8">Related to Salicylate hydroxylase</fullName>
    </submittedName>
</protein>
<evidence type="ECO:0000256" key="2">
    <source>
        <dbReference type="ARBA" id="ARBA00022630"/>
    </source>
</evidence>